<reference evidence="1 2" key="1">
    <citation type="submission" date="2022-03" db="EMBL/GenBank/DDBJ databases">
        <authorList>
            <person name="He Y."/>
        </authorList>
    </citation>
    <scope>NUCLEOTIDE SEQUENCE [LARGE SCALE GENOMIC DNA]</scope>
    <source>
        <strain evidence="1 2">TK19116</strain>
    </source>
</reference>
<dbReference type="Proteomes" id="UP001203945">
    <property type="component" value="Unassembled WGS sequence"/>
</dbReference>
<keyword evidence="2" id="KW-1185">Reference proteome</keyword>
<comment type="caution">
    <text evidence="1">The sequence shown here is derived from an EMBL/GenBank/DDBJ whole genome shotgun (WGS) entry which is preliminary data.</text>
</comment>
<sequence>MKIVKKRMRVARLEKKRIGREPWWKQAPTITGQEEKWRVAVPQRVGDRECGFIADLDIQDGRIRKFDIVDRIIDIPERTDDVVSEILDLTDKFVGDHELVFY</sequence>
<evidence type="ECO:0008006" key="3">
    <source>
        <dbReference type="Google" id="ProtNLM"/>
    </source>
</evidence>
<organism evidence="1 2">
    <name type="scientific">Paracoccus albicereus</name>
    <dbReference type="NCBI Taxonomy" id="2922394"/>
    <lineage>
        <taxon>Bacteria</taxon>
        <taxon>Pseudomonadati</taxon>
        <taxon>Pseudomonadota</taxon>
        <taxon>Alphaproteobacteria</taxon>
        <taxon>Rhodobacterales</taxon>
        <taxon>Paracoccaceae</taxon>
        <taxon>Paracoccus</taxon>
    </lineage>
</organism>
<name>A0ABT1MQ60_9RHOB</name>
<evidence type="ECO:0000313" key="2">
    <source>
        <dbReference type="Proteomes" id="UP001203945"/>
    </source>
</evidence>
<evidence type="ECO:0000313" key="1">
    <source>
        <dbReference type="EMBL" id="MCQ0970453.1"/>
    </source>
</evidence>
<gene>
    <name evidence="1" type="ORF">MLD63_08460</name>
</gene>
<proteinExistence type="predicted"/>
<dbReference type="EMBL" id="JAKZEU010000002">
    <property type="protein sequence ID" value="MCQ0970453.1"/>
    <property type="molecule type" value="Genomic_DNA"/>
</dbReference>
<protein>
    <recommendedName>
        <fullName evidence="3">Primosomal protein N' 3' DNA-binding domain-containing protein</fullName>
    </recommendedName>
</protein>
<accession>A0ABT1MQ60</accession>